<dbReference type="AlphaFoldDB" id="A0A9P8VUM0"/>
<feature type="signal peptide" evidence="1">
    <location>
        <begin position="1"/>
        <end position="17"/>
    </location>
</feature>
<comment type="caution">
    <text evidence="2">The sequence shown here is derived from an EMBL/GenBank/DDBJ whole genome shotgun (WGS) entry which is preliminary data.</text>
</comment>
<dbReference type="Proteomes" id="UP000777438">
    <property type="component" value="Unassembled WGS sequence"/>
</dbReference>
<sequence>MAIMHGLFVSWVTITIAGLSQLGATAPTEIVLLEERGATDTWGDHTGFTSQHSDGEGNYIETDDVHYYASGVKCWTDVFSVNNEIDVEDWVRQAPEADCTSTSVCISPQLGTTQKCDTSSFTNVPAFNAGATAKFAAPFVGEVEAAVGGGYQAWIANGQSTCTTVDVTFQCQWNDGQCHSLWLSDVVVKYNGYIRRRCNFNDGKGDQTVWSWDTSVTTPTNLTRLGCAATCDMQSYPSPVPGFTDASPQNLIVY</sequence>
<feature type="chain" id="PRO_5040336526" evidence="1">
    <location>
        <begin position="18"/>
        <end position="254"/>
    </location>
</feature>
<gene>
    <name evidence="2" type="ORF">B0T10DRAFT_499733</name>
</gene>
<proteinExistence type="predicted"/>
<keyword evidence="3" id="KW-1185">Reference proteome</keyword>
<organism evidence="2 3">
    <name type="scientific">Thelonectria olida</name>
    <dbReference type="NCBI Taxonomy" id="1576542"/>
    <lineage>
        <taxon>Eukaryota</taxon>
        <taxon>Fungi</taxon>
        <taxon>Dikarya</taxon>
        <taxon>Ascomycota</taxon>
        <taxon>Pezizomycotina</taxon>
        <taxon>Sordariomycetes</taxon>
        <taxon>Hypocreomycetidae</taxon>
        <taxon>Hypocreales</taxon>
        <taxon>Nectriaceae</taxon>
        <taxon>Thelonectria</taxon>
    </lineage>
</organism>
<protein>
    <submittedName>
        <fullName evidence="2">Uncharacterized protein</fullName>
    </submittedName>
</protein>
<dbReference type="OrthoDB" id="4817850at2759"/>
<evidence type="ECO:0000313" key="3">
    <source>
        <dbReference type="Proteomes" id="UP000777438"/>
    </source>
</evidence>
<evidence type="ECO:0000313" key="2">
    <source>
        <dbReference type="EMBL" id="KAH6873654.1"/>
    </source>
</evidence>
<reference evidence="2 3" key="1">
    <citation type="journal article" date="2021" name="Nat. Commun.">
        <title>Genetic determinants of endophytism in the Arabidopsis root mycobiome.</title>
        <authorList>
            <person name="Mesny F."/>
            <person name="Miyauchi S."/>
            <person name="Thiergart T."/>
            <person name="Pickel B."/>
            <person name="Atanasova L."/>
            <person name="Karlsson M."/>
            <person name="Huettel B."/>
            <person name="Barry K.W."/>
            <person name="Haridas S."/>
            <person name="Chen C."/>
            <person name="Bauer D."/>
            <person name="Andreopoulos W."/>
            <person name="Pangilinan J."/>
            <person name="LaButti K."/>
            <person name="Riley R."/>
            <person name="Lipzen A."/>
            <person name="Clum A."/>
            <person name="Drula E."/>
            <person name="Henrissat B."/>
            <person name="Kohler A."/>
            <person name="Grigoriev I.V."/>
            <person name="Martin F.M."/>
            <person name="Hacquard S."/>
        </authorList>
    </citation>
    <scope>NUCLEOTIDE SEQUENCE [LARGE SCALE GENOMIC DNA]</scope>
    <source>
        <strain evidence="2 3">MPI-CAGE-CH-0241</strain>
    </source>
</reference>
<dbReference type="EMBL" id="JAGPYM010000045">
    <property type="protein sequence ID" value="KAH6873654.1"/>
    <property type="molecule type" value="Genomic_DNA"/>
</dbReference>
<name>A0A9P8VUM0_9HYPO</name>
<keyword evidence="1" id="KW-0732">Signal</keyword>
<accession>A0A9P8VUM0</accession>
<evidence type="ECO:0000256" key="1">
    <source>
        <dbReference type="SAM" id="SignalP"/>
    </source>
</evidence>